<feature type="domain" description="Zn(2)-C6 fungal-type" evidence="7">
    <location>
        <begin position="41"/>
        <end position="70"/>
    </location>
</feature>
<dbReference type="Pfam" id="PF04082">
    <property type="entry name" value="Fungal_trans"/>
    <property type="match status" value="1"/>
</dbReference>
<dbReference type="GO" id="GO:0000981">
    <property type="term" value="F:DNA-binding transcription factor activity, RNA polymerase II-specific"/>
    <property type="evidence" value="ECO:0007669"/>
    <property type="project" value="InterPro"/>
</dbReference>
<evidence type="ECO:0000313" key="9">
    <source>
        <dbReference type="Proteomes" id="UP001175261"/>
    </source>
</evidence>
<dbReference type="PROSITE" id="PS50048">
    <property type="entry name" value="ZN2_CY6_FUNGAL_2"/>
    <property type="match status" value="1"/>
</dbReference>
<keyword evidence="4" id="KW-0804">Transcription</keyword>
<evidence type="ECO:0000256" key="2">
    <source>
        <dbReference type="ARBA" id="ARBA00022833"/>
    </source>
</evidence>
<dbReference type="SUPFAM" id="SSF57701">
    <property type="entry name" value="Zn2/Cys6 DNA-binding domain"/>
    <property type="match status" value="1"/>
</dbReference>
<keyword evidence="9" id="KW-1185">Reference proteome</keyword>
<gene>
    <name evidence="8" type="ORF">NLU13_9108</name>
</gene>
<dbReference type="GO" id="GO:0008270">
    <property type="term" value="F:zinc ion binding"/>
    <property type="evidence" value="ECO:0007669"/>
    <property type="project" value="InterPro"/>
</dbReference>
<comment type="caution">
    <text evidence="8">The sequence shown here is derived from an EMBL/GenBank/DDBJ whole genome shotgun (WGS) entry which is preliminary data.</text>
</comment>
<evidence type="ECO:0000256" key="5">
    <source>
        <dbReference type="ARBA" id="ARBA00023242"/>
    </source>
</evidence>
<evidence type="ECO:0000256" key="1">
    <source>
        <dbReference type="ARBA" id="ARBA00022723"/>
    </source>
</evidence>
<dbReference type="GO" id="GO:0003677">
    <property type="term" value="F:DNA binding"/>
    <property type="evidence" value="ECO:0007669"/>
    <property type="project" value="InterPro"/>
</dbReference>
<dbReference type="InterPro" id="IPR007219">
    <property type="entry name" value="XnlR_reg_dom"/>
</dbReference>
<evidence type="ECO:0000259" key="7">
    <source>
        <dbReference type="PROSITE" id="PS50048"/>
    </source>
</evidence>
<dbReference type="PANTHER" id="PTHR47660">
    <property type="entry name" value="TRANSCRIPTION FACTOR WITH C2H2 AND ZN(2)-CYS(6) DNA BINDING DOMAIN (EUROFUNG)-RELATED-RELATED"/>
    <property type="match status" value="1"/>
</dbReference>
<reference evidence="8" key="1">
    <citation type="submission" date="2022-10" db="EMBL/GenBank/DDBJ databases">
        <title>Determination and structural analysis of whole genome sequence of Sarocladium strictum F4-1.</title>
        <authorList>
            <person name="Hu L."/>
            <person name="Jiang Y."/>
        </authorList>
    </citation>
    <scope>NUCLEOTIDE SEQUENCE</scope>
    <source>
        <strain evidence="8">F4-1</strain>
    </source>
</reference>
<feature type="compositionally biased region" description="Polar residues" evidence="6">
    <location>
        <begin position="122"/>
        <end position="133"/>
    </location>
</feature>
<keyword evidence="5" id="KW-0539">Nucleus</keyword>
<keyword evidence="2" id="KW-0862">Zinc</keyword>
<proteinExistence type="predicted"/>
<dbReference type="AlphaFoldDB" id="A0AA39L419"/>
<dbReference type="SMART" id="SM00066">
    <property type="entry name" value="GAL4"/>
    <property type="match status" value="1"/>
</dbReference>
<evidence type="ECO:0000256" key="3">
    <source>
        <dbReference type="ARBA" id="ARBA00023015"/>
    </source>
</evidence>
<keyword evidence="3" id="KW-0805">Transcription regulation</keyword>
<dbReference type="EMBL" id="JAPDFR010000009">
    <property type="protein sequence ID" value="KAK0383195.1"/>
    <property type="molecule type" value="Genomic_DNA"/>
</dbReference>
<dbReference type="PROSITE" id="PS00463">
    <property type="entry name" value="ZN2_CY6_FUNGAL_1"/>
    <property type="match status" value="1"/>
</dbReference>
<dbReference type="GO" id="GO:0006351">
    <property type="term" value="P:DNA-templated transcription"/>
    <property type="evidence" value="ECO:0007669"/>
    <property type="project" value="InterPro"/>
</dbReference>
<dbReference type="Proteomes" id="UP001175261">
    <property type="component" value="Unassembled WGS sequence"/>
</dbReference>
<dbReference type="CDD" id="cd12148">
    <property type="entry name" value="fungal_TF_MHR"/>
    <property type="match status" value="1"/>
</dbReference>
<dbReference type="Gene3D" id="4.10.240.10">
    <property type="entry name" value="Zn(2)-C6 fungal-type DNA-binding domain"/>
    <property type="match status" value="1"/>
</dbReference>
<organism evidence="8 9">
    <name type="scientific">Sarocladium strictum</name>
    <name type="common">Black bundle disease fungus</name>
    <name type="synonym">Acremonium strictum</name>
    <dbReference type="NCBI Taxonomy" id="5046"/>
    <lineage>
        <taxon>Eukaryota</taxon>
        <taxon>Fungi</taxon>
        <taxon>Dikarya</taxon>
        <taxon>Ascomycota</taxon>
        <taxon>Pezizomycotina</taxon>
        <taxon>Sordariomycetes</taxon>
        <taxon>Hypocreomycetidae</taxon>
        <taxon>Hypocreales</taxon>
        <taxon>Sarocladiaceae</taxon>
        <taxon>Sarocladium</taxon>
    </lineage>
</organism>
<accession>A0AA39L419</accession>
<protein>
    <recommendedName>
        <fullName evidence="7">Zn(2)-C6 fungal-type domain-containing protein</fullName>
    </recommendedName>
</protein>
<dbReference type="Pfam" id="PF00172">
    <property type="entry name" value="Zn_clus"/>
    <property type="match status" value="1"/>
</dbReference>
<keyword evidence="1" id="KW-0479">Metal-binding</keyword>
<dbReference type="InterPro" id="IPR036864">
    <property type="entry name" value="Zn2-C6_fun-type_DNA-bd_sf"/>
</dbReference>
<dbReference type="CDD" id="cd00067">
    <property type="entry name" value="GAL4"/>
    <property type="match status" value="1"/>
</dbReference>
<evidence type="ECO:0000256" key="4">
    <source>
        <dbReference type="ARBA" id="ARBA00023163"/>
    </source>
</evidence>
<evidence type="ECO:0000313" key="8">
    <source>
        <dbReference type="EMBL" id="KAK0383195.1"/>
    </source>
</evidence>
<dbReference type="InterPro" id="IPR001138">
    <property type="entry name" value="Zn2Cys6_DnaBD"/>
</dbReference>
<name>A0AA39L419_SARSR</name>
<sequence length="869" mass="96000">MSCAIQASSLFCVRDTLRRHHSVHTASDRSGESPERRILQACMRCARLKQRCQGGFPCARCVLRKAECTYSQPTLIAMGIASPATDDVGSPAGHSSRTAGERSPGRVGDSTPRSPSKPANARRSSANKTTFPSTAHMPLAEWTESTTSAHSTVINSVPPANSFSPHWDTSLRWNGVHPMAVSASTPSGQDVFSTSTEGFSPMLWNSMASNFTFPWAMYGDMGIALDHRDLMDTQHQSSAIYGGTVYSALDTNMARLPISTDGPELVQDSSQTERHRLLNPENICTAFKRQSLAFPEIDSASLQAAGAEVYGHVQAISQQAVHELHSFYQTQQQDLNSPRIPERVLHAFVELYYEHFDSQFPFLHPSRLEAQDLRWILLLAAAAVGSHYSEIQGAREYNLALCDLLARAVESVVSLRSSQTDVVFMQSLFLHHVLLMFSGSHKDKRILQHQRSVLVTMCWDLLRQMNKQRTLESPSGDADTKWQEWLAKEEQVRLLTCVRSLECLGYLFLETPLIFGLRDFTTQVPCTEALWHCRHATTWASQMQQISLHRAEARRSSSEGQITDPLLKHGRFATKAMVVELFIDQRYTARAIRSSQHMRASYAAHLGATVDGNNPSGAPESFKSEHNGFLEAMIDRLSFENVDDQITAGASRPETIFHVLAILEHVPLEWLHSATGWQTTKEQKAASNKRLKDFFEQDGATARKCMWHAVSIFRATRSTRLCACYDTFSLMVATCYIYCYSGLCPATTEDGAQHAPGKGPNPDPQSSKPAIVRLDKLTDKNSIAQWIGNGKGKVIHLTGVGLLEGSDQTTRFLRDVENTLQSQIAWGGFSRAFAGSFAELRRGETPTARGADGTAIAIAGAVVVPPPAA</sequence>
<evidence type="ECO:0000256" key="6">
    <source>
        <dbReference type="SAM" id="MobiDB-lite"/>
    </source>
</evidence>
<feature type="region of interest" description="Disordered" evidence="6">
    <location>
        <begin position="86"/>
        <end position="137"/>
    </location>
</feature>